<comment type="caution">
    <text evidence="1">The sequence shown here is derived from an EMBL/GenBank/DDBJ whole genome shotgun (WGS) entry which is preliminary data.</text>
</comment>
<organism evidence="1 2">
    <name type="scientific">Ensete ventricosum</name>
    <name type="common">Abyssinian banana</name>
    <name type="synonym">Musa ensete</name>
    <dbReference type="NCBI Taxonomy" id="4639"/>
    <lineage>
        <taxon>Eukaryota</taxon>
        <taxon>Viridiplantae</taxon>
        <taxon>Streptophyta</taxon>
        <taxon>Embryophyta</taxon>
        <taxon>Tracheophyta</taxon>
        <taxon>Spermatophyta</taxon>
        <taxon>Magnoliopsida</taxon>
        <taxon>Liliopsida</taxon>
        <taxon>Zingiberales</taxon>
        <taxon>Musaceae</taxon>
        <taxon>Ensete</taxon>
    </lineage>
</organism>
<dbReference type="EMBL" id="AMZH03023585">
    <property type="protein sequence ID" value="RRT36460.1"/>
    <property type="molecule type" value="Genomic_DNA"/>
</dbReference>
<dbReference type="Proteomes" id="UP000287651">
    <property type="component" value="Unassembled WGS sequence"/>
</dbReference>
<accession>A0A426XAJ7</accession>
<name>A0A426XAJ7_ENSVE</name>
<proteinExistence type="predicted"/>
<gene>
    <name evidence="1" type="ORF">B296_00034836</name>
</gene>
<evidence type="ECO:0000313" key="2">
    <source>
        <dbReference type="Proteomes" id="UP000287651"/>
    </source>
</evidence>
<evidence type="ECO:0000313" key="1">
    <source>
        <dbReference type="EMBL" id="RRT36460.1"/>
    </source>
</evidence>
<protein>
    <submittedName>
        <fullName evidence="1">Uncharacterized protein</fullName>
    </submittedName>
</protein>
<reference evidence="1 2" key="1">
    <citation type="journal article" date="2014" name="Agronomy (Basel)">
        <title>A Draft Genome Sequence for Ensete ventricosum, the Drought-Tolerant Tree Against Hunger.</title>
        <authorList>
            <person name="Harrison J."/>
            <person name="Moore K.A."/>
            <person name="Paszkiewicz K."/>
            <person name="Jones T."/>
            <person name="Grant M."/>
            <person name="Ambacheew D."/>
            <person name="Muzemil S."/>
            <person name="Studholme D.J."/>
        </authorList>
    </citation>
    <scope>NUCLEOTIDE SEQUENCE [LARGE SCALE GENOMIC DNA]</scope>
</reference>
<dbReference type="AlphaFoldDB" id="A0A426XAJ7"/>
<sequence length="85" mass="9674">MKLQPYDEPRYSLGIGLSSDDVVGSHRRFARRFTERIGKLAGKAKGDRWKKTGGLVARLLEYVGVELNQLTKELVNVKVKPKFEK</sequence>